<dbReference type="CDD" id="cd02022">
    <property type="entry name" value="DPCK"/>
    <property type="match status" value="1"/>
</dbReference>
<keyword evidence="5" id="KW-0808">Transferase</keyword>
<dbReference type="Proteomes" id="UP000192721">
    <property type="component" value="Unassembled WGS sequence"/>
</dbReference>
<dbReference type="GO" id="GO:0005737">
    <property type="term" value="C:cytoplasm"/>
    <property type="evidence" value="ECO:0007669"/>
    <property type="project" value="UniProtKB-SubCell"/>
</dbReference>
<sequence>MPIKVVGLTGGIGSGKSAAADRFAELGVPVIDTDAIAHELTGPCGAAMPALVAEFGAEAVRADGGLDRGWMRERVFADSSSRQRLESVLHPLIRRQSEAGVAAARGPYCVLVVPLLFETGHYLPMLSRTLLVDCDESVQLERVMRRNGMDEKAVRAIMAAQCSRAQRRERADDIICNNDSLAALRLQVDAKHDYYLASLADRS</sequence>
<proteinExistence type="inferred from homology"/>
<comment type="catalytic activity">
    <reaction evidence="5">
        <text>3'-dephospho-CoA + ATP = ADP + CoA + H(+)</text>
        <dbReference type="Rhea" id="RHEA:18245"/>
        <dbReference type="ChEBI" id="CHEBI:15378"/>
        <dbReference type="ChEBI" id="CHEBI:30616"/>
        <dbReference type="ChEBI" id="CHEBI:57287"/>
        <dbReference type="ChEBI" id="CHEBI:57328"/>
        <dbReference type="ChEBI" id="CHEBI:456216"/>
        <dbReference type="EC" id="2.7.1.24"/>
    </reaction>
</comment>
<dbReference type="RefSeq" id="WP_081555553.1">
    <property type="nucleotide sequence ID" value="NZ_CP109905.1"/>
</dbReference>
<comment type="function">
    <text evidence="5">Catalyzes the phosphorylation of the 3'-hydroxyl group of dephosphocoenzyme A to form coenzyme A.</text>
</comment>
<keyword evidence="5 7" id="KW-0418">Kinase</keyword>
<evidence type="ECO:0000256" key="1">
    <source>
        <dbReference type="ARBA" id="ARBA00009018"/>
    </source>
</evidence>
<dbReference type="Pfam" id="PF01121">
    <property type="entry name" value="CoaE"/>
    <property type="match status" value="1"/>
</dbReference>
<evidence type="ECO:0000256" key="4">
    <source>
        <dbReference type="ARBA" id="ARBA00022993"/>
    </source>
</evidence>
<dbReference type="GO" id="GO:0005524">
    <property type="term" value="F:ATP binding"/>
    <property type="evidence" value="ECO:0007669"/>
    <property type="project" value="UniProtKB-UniRule"/>
</dbReference>
<comment type="subcellular location">
    <subcellularLocation>
        <location evidence="5">Cytoplasm</location>
    </subcellularLocation>
</comment>
<dbReference type="EMBL" id="MUKV01000012">
    <property type="protein sequence ID" value="OQS39922.1"/>
    <property type="molecule type" value="Genomic_DNA"/>
</dbReference>
<reference evidence="7 8" key="1">
    <citation type="submission" date="2017-02" db="EMBL/GenBank/DDBJ databases">
        <title>Chromobacterium haemolyticum H5244.</title>
        <authorList>
            <person name="Gulvik C.A."/>
        </authorList>
    </citation>
    <scope>NUCLEOTIDE SEQUENCE [LARGE SCALE GENOMIC DNA]</scope>
    <source>
        <strain evidence="7 8">H5244</strain>
    </source>
</reference>
<keyword evidence="5" id="KW-0963">Cytoplasm</keyword>
<dbReference type="SUPFAM" id="SSF52540">
    <property type="entry name" value="P-loop containing nucleoside triphosphate hydrolases"/>
    <property type="match status" value="1"/>
</dbReference>
<dbReference type="GO" id="GO:0015937">
    <property type="term" value="P:coenzyme A biosynthetic process"/>
    <property type="evidence" value="ECO:0007669"/>
    <property type="project" value="UniProtKB-UniRule"/>
</dbReference>
<evidence type="ECO:0000313" key="7">
    <source>
        <dbReference type="EMBL" id="OQS39922.1"/>
    </source>
</evidence>
<dbReference type="EC" id="2.7.1.24" evidence="5 6"/>
<evidence type="ECO:0000256" key="6">
    <source>
        <dbReference type="NCBIfam" id="TIGR00152"/>
    </source>
</evidence>
<keyword evidence="2 5" id="KW-0547">Nucleotide-binding</keyword>
<name>A0A1W0CZA2_9NEIS</name>
<dbReference type="PROSITE" id="PS51219">
    <property type="entry name" value="DPCK"/>
    <property type="match status" value="1"/>
</dbReference>
<keyword evidence="4 5" id="KW-0173">Coenzyme A biosynthesis</keyword>
<dbReference type="PANTHER" id="PTHR10695">
    <property type="entry name" value="DEPHOSPHO-COA KINASE-RELATED"/>
    <property type="match status" value="1"/>
</dbReference>
<dbReference type="NCBIfam" id="TIGR00152">
    <property type="entry name" value="dephospho-CoA kinase"/>
    <property type="match status" value="1"/>
</dbReference>
<dbReference type="InterPro" id="IPR027417">
    <property type="entry name" value="P-loop_NTPase"/>
</dbReference>
<accession>A0A1W0CZA2</accession>
<gene>
    <name evidence="5" type="primary">coaE</name>
    <name evidence="7" type="ORF">B0T45_11495</name>
</gene>
<feature type="binding site" evidence="5">
    <location>
        <begin position="13"/>
        <end position="18"/>
    </location>
    <ligand>
        <name>ATP</name>
        <dbReference type="ChEBI" id="CHEBI:30616"/>
    </ligand>
</feature>
<dbReference type="HAMAP" id="MF_00376">
    <property type="entry name" value="Dephospho_CoA_kinase"/>
    <property type="match status" value="1"/>
</dbReference>
<dbReference type="Gene3D" id="3.40.50.300">
    <property type="entry name" value="P-loop containing nucleotide triphosphate hydrolases"/>
    <property type="match status" value="1"/>
</dbReference>
<evidence type="ECO:0000256" key="5">
    <source>
        <dbReference type="HAMAP-Rule" id="MF_00376"/>
    </source>
</evidence>
<comment type="pathway">
    <text evidence="5">Cofactor biosynthesis; coenzyme A biosynthesis; CoA from (R)-pantothenate: step 5/5.</text>
</comment>
<evidence type="ECO:0000256" key="3">
    <source>
        <dbReference type="ARBA" id="ARBA00022840"/>
    </source>
</evidence>
<evidence type="ECO:0000256" key="2">
    <source>
        <dbReference type="ARBA" id="ARBA00022741"/>
    </source>
</evidence>
<dbReference type="GO" id="GO:0004140">
    <property type="term" value="F:dephospho-CoA kinase activity"/>
    <property type="evidence" value="ECO:0007669"/>
    <property type="project" value="UniProtKB-UniRule"/>
</dbReference>
<organism evidence="7 8">
    <name type="scientific">Chromobacterium haemolyticum</name>
    <dbReference type="NCBI Taxonomy" id="394935"/>
    <lineage>
        <taxon>Bacteria</taxon>
        <taxon>Pseudomonadati</taxon>
        <taxon>Pseudomonadota</taxon>
        <taxon>Betaproteobacteria</taxon>
        <taxon>Neisseriales</taxon>
        <taxon>Chromobacteriaceae</taxon>
        <taxon>Chromobacterium</taxon>
    </lineage>
</organism>
<evidence type="ECO:0000313" key="8">
    <source>
        <dbReference type="Proteomes" id="UP000192721"/>
    </source>
</evidence>
<dbReference type="UniPathway" id="UPA00241">
    <property type="reaction ID" value="UER00356"/>
</dbReference>
<dbReference type="InterPro" id="IPR001977">
    <property type="entry name" value="Depp_CoAkinase"/>
</dbReference>
<dbReference type="AlphaFoldDB" id="A0A1W0CZA2"/>
<protein>
    <recommendedName>
        <fullName evidence="5 6">Dephospho-CoA kinase</fullName>
        <ecNumber evidence="5 6">2.7.1.24</ecNumber>
    </recommendedName>
    <alternativeName>
        <fullName evidence="5">Dephosphocoenzyme A kinase</fullName>
    </alternativeName>
</protein>
<dbReference type="PANTHER" id="PTHR10695:SF46">
    <property type="entry name" value="BIFUNCTIONAL COENZYME A SYNTHASE-RELATED"/>
    <property type="match status" value="1"/>
</dbReference>
<comment type="caution">
    <text evidence="7">The sequence shown here is derived from an EMBL/GenBank/DDBJ whole genome shotgun (WGS) entry which is preliminary data.</text>
</comment>
<keyword evidence="3 5" id="KW-0067">ATP-binding</keyword>
<comment type="similarity">
    <text evidence="1 5">Belongs to the CoaE family.</text>
</comment>